<dbReference type="HOGENOM" id="CLU_086407_4_1_6"/>
<dbReference type="PANTHER" id="PTHR34822:SF1">
    <property type="entry name" value="GRPB FAMILY PROTEIN"/>
    <property type="match status" value="1"/>
</dbReference>
<accession>A9KGI7</accession>
<protein>
    <submittedName>
        <fullName evidence="1">Glutamate-rich protein</fullName>
    </submittedName>
</protein>
<name>A9KGI7_COXBN</name>
<proteinExistence type="predicted"/>
<dbReference type="AlphaFoldDB" id="A9KGI7"/>
<evidence type="ECO:0000313" key="2">
    <source>
        <dbReference type="Proteomes" id="UP000008555"/>
    </source>
</evidence>
<reference evidence="1 2" key="1">
    <citation type="journal article" date="2009" name="Infect. Immun.">
        <title>Comparative genomics reveal extensive transposon-mediated genomic plasticity and diversity among potential effector proteins within the genus Coxiella.</title>
        <authorList>
            <person name="Beare P.A."/>
            <person name="Unsworth N."/>
            <person name="Andoh M."/>
            <person name="Voth D.E."/>
            <person name="Omsland A."/>
            <person name="Gilk S.D."/>
            <person name="Williams K.P."/>
            <person name="Sobral B.W."/>
            <person name="Kupko J.J.III."/>
            <person name="Porcella S.F."/>
            <person name="Samuel J.E."/>
            <person name="Heinzen R.A."/>
        </authorList>
    </citation>
    <scope>NUCLEOTIDE SEQUENCE [LARGE SCALE GENOMIC DNA]</scope>
    <source>
        <strain evidence="1 2">Dugway 5J108-111</strain>
    </source>
</reference>
<dbReference type="Gene3D" id="3.30.460.10">
    <property type="entry name" value="Beta Polymerase, domain 2"/>
    <property type="match status" value="1"/>
</dbReference>
<sequence length="187" mass="21594">MAPTTFKGKGSMIKRQQIIEVVPYDPDWSNQFEKEALLLKLIFSDIFVAIHHIGSTSVPGLAAKPTIDIILEVKDIRLVDKFNEPMEKLGYEAWGEYGIPGRRFFVKGESKRTNHVHTFQAGDREIARHLYFRDYLKSHPAEAKKYADLKIKLAQKLPHDRRGYVQNKQGYVEALEKKAIAWVRDLK</sequence>
<dbReference type="InterPro" id="IPR007344">
    <property type="entry name" value="GrpB/CoaE"/>
</dbReference>
<dbReference type="RefSeq" id="WP_011997225.1">
    <property type="nucleotide sequence ID" value="NC_009727.1"/>
</dbReference>
<dbReference type="PANTHER" id="PTHR34822">
    <property type="entry name" value="GRPB DOMAIN PROTEIN (AFU_ORTHOLOGUE AFUA_1G01530)"/>
    <property type="match status" value="1"/>
</dbReference>
<dbReference type="KEGG" id="cbd:CBUD_1699"/>
<dbReference type="EMBL" id="CP000733">
    <property type="protein sequence ID" value="ABS77469.2"/>
    <property type="molecule type" value="Genomic_DNA"/>
</dbReference>
<gene>
    <name evidence="1" type="primary">grpB</name>
    <name evidence="1" type="ordered locus">CBUD_1699</name>
</gene>
<organism evidence="1 2">
    <name type="scientific">Coxiella burnetii (strain Dugway 5J108-111)</name>
    <dbReference type="NCBI Taxonomy" id="434922"/>
    <lineage>
        <taxon>Bacteria</taxon>
        <taxon>Pseudomonadati</taxon>
        <taxon>Pseudomonadota</taxon>
        <taxon>Gammaproteobacteria</taxon>
        <taxon>Legionellales</taxon>
        <taxon>Coxiellaceae</taxon>
        <taxon>Coxiella</taxon>
    </lineage>
</organism>
<dbReference type="InterPro" id="IPR043519">
    <property type="entry name" value="NT_sf"/>
</dbReference>
<dbReference type="Pfam" id="PF04229">
    <property type="entry name" value="GrpB"/>
    <property type="match status" value="1"/>
</dbReference>
<dbReference type="SUPFAM" id="SSF81301">
    <property type="entry name" value="Nucleotidyltransferase"/>
    <property type="match status" value="1"/>
</dbReference>
<dbReference type="Proteomes" id="UP000008555">
    <property type="component" value="Chromosome"/>
</dbReference>
<evidence type="ECO:0000313" key="1">
    <source>
        <dbReference type="EMBL" id="ABS77469.2"/>
    </source>
</evidence>